<dbReference type="AlphaFoldDB" id="A0A4R5UJJ1"/>
<evidence type="ECO:0000313" key="1">
    <source>
        <dbReference type="EMBL" id="TDK36909.1"/>
    </source>
</evidence>
<dbReference type="GO" id="GO:0000271">
    <property type="term" value="P:polysaccharide biosynthetic process"/>
    <property type="evidence" value="ECO:0007669"/>
    <property type="project" value="InterPro"/>
</dbReference>
<accession>A0A4R5UJJ1</accession>
<sequence length="464" mass="52920">MTKVLFLQGPPSSFWRQLADAFEAQGIGTKRVNFSFGDLLYWRKGGAINYRGTLRAWPRYLTELIRREGITDILYYADRLPYHRLAARVGRKLGVRCYAVEFGYLRPDWITLERDGMGRFSHFPNDPEHIRRIAAKVEAPDMVPHYAHTFNQEATNEVVYNLASYFGRPLFPFYKSDKYYDPLLDYLSWLPRMTRRRHRLPENFFSDDSPSTYLLALQLQSDYQIRGNSPYRHLSQMLDQVIQSFARYAPDRSRLLVKQHPLDNDLEAWSKVVMETAAKYRVRDRVVFIEEGELGGILKRSAGVVVVNSTTGIQSLRANVPTITLGAAVYDISGLTHQGGIDSFWRHPEPIDKNLLADFISALAGAIQIKGNFYHPEGRRLAAETIAARVMGQLVNEPDAYVAVPPRLAWKRLPVPQERRHPITGLLPTSIDLPGKEMLVGPSEPALSTIRVGEVSDRLSGKFR</sequence>
<evidence type="ECO:0000313" key="2">
    <source>
        <dbReference type="Proteomes" id="UP000295238"/>
    </source>
</evidence>
<reference evidence="1 2" key="1">
    <citation type="submission" date="2019-03" db="EMBL/GenBank/DDBJ databases">
        <title>Rhizobium sp. nov., an bacterium isolated from biocrust in Mu Us Desert.</title>
        <authorList>
            <person name="Lixiong L."/>
        </authorList>
    </citation>
    <scope>NUCLEOTIDE SEQUENCE [LARGE SCALE GENOMIC DNA]</scope>
    <source>
        <strain evidence="1 2">SPY-1</strain>
    </source>
</reference>
<dbReference type="Pfam" id="PF05159">
    <property type="entry name" value="Capsule_synth"/>
    <property type="match status" value="1"/>
</dbReference>
<dbReference type="EMBL" id="SMTL01000002">
    <property type="protein sequence ID" value="TDK36909.1"/>
    <property type="molecule type" value="Genomic_DNA"/>
</dbReference>
<gene>
    <name evidence="1" type="ORF">E2F50_08335</name>
</gene>
<dbReference type="GO" id="GO:0015774">
    <property type="term" value="P:polysaccharide transport"/>
    <property type="evidence" value="ECO:0007669"/>
    <property type="project" value="InterPro"/>
</dbReference>
<keyword evidence="2" id="KW-1185">Reference proteome</keyword>
<dbReference type="RefSeq" id="WP_133315681.1">
    <property type="nucleotide sequence ID" value="NZ_SMTL01000002.1"/>
</dbReference>
<name>A0A4R5UJJ1_9HYPH</name>
<dbReference type="InterPro" id="IPR007833">
    <property type="entry name" value="Capsule_polysaccharide_synth"/>
</dbReference>
<dbReference type="Proteomes" id="UP000295238">
    <property type="component" value="Unassembled WGS sequence"/>
</dbReference>
<proteinExistence type="predicted"/>
<dbReference type="CDD" id="cd16441">
    <property type="entry name" value="beta_Kdo_transferase_KpsS"/>
    <property type="match status" value="1"/>
</dbReference>
<dbReference type="OrthoDB" id="9794206at2"/>
<protein>
    <submittedName>
        <fullName evidence="1">Capsular biosynthesis protein</fullName>
    </submittedName>
</protein>
<organism evidence="1 2">
    <name type="scientific">Rhizobium deserti</name>
    <dbReference type="NCBI Taxonomy" id="2547961"/>
    <lineage>
        <taxon>Bacteria</taxon>
        <taxon>Pseudomonadati</taxon>
        <taxon>Pseudomonadota</taxon>
        <taxon>Alphaproteobacteria</taxon>
        <taxon>Hyphomicrobiales</taxon>
        <taxon>Rhizobiaceae</taxon>
        <taxon>Rhizobium/Agrobacterium group</taxon>
        <taxon>Rhizobium</taxon>
    </lineage>
</organism>
<comment type="caution">
    <text evidence="1">The sequence shown here is derived from an EMBL/GenBank/DDBJ whole genome shotgun (WGS) entry which is preliminary data.</text>
</comment>